<dbReference type="EMBL" id="JAGQDE010000053">
    <property type="protein sequence ID" value="MBQ0962010.1"/>
    <property type="molecule type" value="Genomic_DNA"/>
</dbReference>
<gene>
    <name evidence="1" type="ORF">KAK06_23945</name>
</gene>
<dbReference type="AlphaFoldDB" id="A0A941BSR3"/>
<evidence type="ECO:0000313" key="1">
    <source>
        <dbReference type="EMBL" id="MBQ0962010.1"/>
    </source>
</evidence>
<name>A0A941BSR3_9BURK</name>
<comment type="caution">
    <text evidence="1">The sequence shown here is derived from an EMBL/GenBank/DDBJ whole genome shotgun (WGS) entry which is preliminary data.</text>
</comment>
<protein>
    <recommendedName>
        <fullName evidence="3">Rod shape-determining protein MreB</fullName>
    </recommendedName>
</protein>
<organism evidence="1 2">
    <name type="scientific">Ideonella aquatica</name>
    <dbReference type="NCBI Taxonomy" id="2824119"/>
    <lineage>
        <taxon>Bacteria</taxon>
        <taxon>Pseudomonadati</taxon>
        <taxon>Pseudomonadota</taxon>
        <taxon>Betaproteobacteria</taxon>
        <taxon>Burkholderiales</taxon>
        <taxon>Sphaerotilaceae</taxon>
        <taxon>Ideonella</taxon>
    </lineage>
</organism>
<evidence type="ECO:0000313" key="2">
    <source>
        <dbReference type="Proteomes" id="UP000678374"/>
    </source>
</evidence>
<keyword evidence="2" id="KW-1185">Reference proteome</keyword>
<evidence type="ECO:0008006" key="3">
    <source>
        <dbReference type="Google" id="ProtNLM"/>
    </source>
</evidence>
<proteinExistence type="predicted"/>
<accession>A0A941BSR3</accession>
<dbReference type="Proteomes" id="UP000678374">
    <property type="component" value="Unassembled WGS sequence"/>
</dbReference>
<reference evidence="1" key="1">
    <citation type="submission" date="2021-04" db="EMBL/GenBank/DDBJ databases">
        <title>The genome sequence of Ideonella sp. 4Y11.</title>
        <authorList>
            <person name="Liu Y."/>
        </authorList>
    </citation>
    <scope>NUCLEOTIDE SEQUENCE</scope>
    <source>
        <strain evidence="1">4Y11</strain>
    </source>
</reference>
<sequence>MFAWLRSLISAAAVVELHSSRIRVRDVSNRKDFDFEPLLSIDANQRVVSVGHPIPASAVKTYSPFASPAAFADDPRIAQLILTFAYSKLGSSAWLKPAPRVVLTVVADHANGAGHLSDDVLVKLSASAGARATVIHRGRTISDAEALRLLDAA</sequence>
<dbReference type="RefSeq" id="WP_210804691.1">
    <property type="nucleotide sequence ID" value="NZ_JAGQDE010000053.1"/>
</dbReference>